<evidence type="ECO:0000313" key="6">
    <source>
        <dbReference type="Proteomes" id="UP001501444"/>
    </source>
</evidence>
<keyword evidence="6" id="KW-1185">Reference proteome</keyword>
<dbReference type="Gene3D" id="2.60.40.790">
    <property type="match status" value="1"/>
</dbReference>
<feature type="compositionally biased region" description="Low complexity" evidence="3">
    <location>
        <begin position="82"/>
        <end position="97"/>
    </location>
</feature>
<name>A0ABN3H5S7_9ACTN</name>
<evidence type="ECO:0000256" key="3">
    <source>
        <dbReference type="SAM" id="MobiDB-lite"/>
    </source>
</evidence>
<feature type="region of interest" description="Disordered" evidence="3">
    <location>
        <begin position="51"/>
        <end position="124"/>
    </location>
</feature>
<dbReference type="InterPro" id="IPR008978">
    <property type="entry name" value="HSP20-like_chaperone"/>
</dbReference>
<dbReference type="Proteomes" id="UP001501444">
    <property type="component" value="Unassembled WGS sequence"/>
</dbReference>
<evidence type="ECO:0000313" key="5">
    <source>
        <dbReference type="EMBL" id="GAA2369963.1"/>
    </source>
</evidence>
<dbReference type="EMBL" id="BAAARV010000069">
    <property type="protein sequence ID" value="GAA2369963.1"/>
    <property type="molecule type" value="Genomic_DNA"/>
</dbReference>
<dbReference type="InterPro" id="IPR002068">
    <property type="entry name" value="A-crystallin/Hsp20_dom"/>
</dbReference>
<feature type="domain" description="SHSP" evidence="4">
    <location>
        <begin position="20"/>
        <end position="124"/>
    </location>
</feature>
<comment type="caution">
    <text evidence="5">The sequence shown here is derived from an EMBL/GenBank/DDBJ whole genome shotgun (WGS) entry which is preliminary data.</text>
</comment>
<evidence type="ECO:0000256" key="2">
    <source>
        <dbReference type="RuleBase" id="RU003616"/>
    </source>
</evidence>
<dbReference type="Pfam" id="PF00011">
    <property type="entry name" value="HSP20"/>
    <property type="match status" value="1"/>
</dbReference>
<organism evidence="5 6">
    <name type="scientific">Dactylosporangium salmoneum</name>
    <dbReference type="NCBI Taxonomy" id="53361"/>
    <lineage>
        <taxon>Bacteria</taxon>
        <taxon>Bacillati</taxon>
        <taxon>Actinomycetota</taxon>
        <taxon>Actinomycetes</taxon>
        <taxon>Micromonosporales</taxon>
        <taxon>Micromonosporaceae</taxon>
        <taxon>Dactylosporangium</taxon>
    </lineage>
</organism>
<dbReference type="CDD" id="cd06464">
    <property type="entry name" value="ACD_sHsps-like"/>
    <property type="match status" value="1"/>
</dbReference>
<evidence type="ECO:0000256" key="1">
    <source>
        <dbReference type="PROSITE-ProRule" id="PRU00285"/>
    </source>
</evidence>
<sequence>MPLNRWDPHNALARLEQDLGNAASHAHGASVTTARDGDDLVITVEGVNPSDVDVQVSGGRLTIKGQSGSSTSESQDFQGGHFSSSSSSSSSFSKSFSLPDGVDQSDVSTERSGSGVKVRIHNAA</sequence>
<dbReference type="RefSeq" id="WP_344616939.1">
    <property type="nucleotide sequence ID" value="NZ_BAAARV010000069.1"/>
</dbReference>
<dbReference type="PROSITE" id="PS01031">
    <property type="entry name" value="SHSP"/>
    <property type="match status" value="1"/>
</dbReference>
<gene>
    <name evidence="5" type="ORF">GCM10010170_070720</name>
</gene>
<protein>
    <recommendedName>
        <fullName evidence="4">SHSP domain-containing protein</fullName>
    </recommendedName>
</protein>
<feature type="compositionally biased region" description="Polar residues" evidence="3">
    <location>
        <begin position="64"/>
        <end position="77"/>
    </location>
</feature>
<dbReference type="SUPFAM" id="SSF49764">
    <property type="entry name" value="HSP20-like chaperones"/>
    <property type="match status" value="1"/>
</dbReference>
<reference evidence="5 6" key="1">
    <citation type="journal article" date="2019" name="Int. J. Syst. Evol. Microbiol.">
        <title>The Global Catalogue of Microorganisms (GCM) 10K type strain sequencing project: providing services to taxonomists for standard genome sequencing and annotation.</title>
        <authorList>
            <consortium name="The Broad Institute Genomics Platform"/>
            <consortium name="The Broad Institute Genome Sequencing Center for Infectious Disease"/>
            <person name="Wu L."/>
            <person name="Ma J."/>
        </authorList>
    </citation>
    <scope>NUCLEOTIDE SEQUENCE [LARGE SCALE GENOMIC DNA]</scope>
    <source>
        <strain evidence="5 6">JCM 3272</strain>
    </source>
</reference>
<proteinExistence type="inferred from homology"/>
<comment type="similarity">
    <text evidence="1 2">Belongs to the small heat shock protein (HSP20) family.</text>
</comment>
<accession>A0ABN3H5S7</accession>
<evidence type="ECO:0000259" key="4">
    <source>
        <dbReference type="PROSITE" id="PS01031"/>
    </source>
</evidence>